<keyword evidence="3" id="KW-1185">Reference proteome</keyword>
<feature type="coiled-coil region" evidence="1">
    <location>
        <begin position="67"/>
        <end position="94"/>
    </location>
</feature>
<dbReference type="PANTHER" id="PTHR47489">
    <property type="entry name" value="ACYL-COA N-ACYLTRANSFERASES (NAT) SUPERFAMILY PROTEIN"/>
    <property type="match status" value="1"/>
</dbReference>
<reference evidence="2" key="1">
    <citation type="journal article" date="2023" name="Nat. Commun.">
        <title>Diploid and tetraploid genomes of Acorus and the evolution of monocots.</title>
        <authorList>
            <person name="Ma L."/>
            <person name="Liu K.W."/>
            <person name="Li Z."/>
            <person name="Hsiao Y.Y."/>
            <person name="Qi Y."/>
            <person name="Fu T."/>
            <person name="Tang G.D."/>
            <person name="Zhang D."/>
            <person name="Sun W.H."/>
            <person name="Liu D.K."/>
            <person name="Li Y."/>
            <person name="Chen G.Z."/>
            <person name="Liu X.D."/>
            <person name="Liao X.Y."/>
            <person name="Jiang Y.T."/>
            <person name="Yu X."/>
            <person name="Hao Y."/>
            <person name="Huang J."/>
            <person name="Zhao X.W."/>
            <person name="Ke S."/>
            <person name="Chen Y.Y."/>
            <person name="Wu W.L."/>
            <person name="Hsu J.L."/>
            <person name="Lin Y.F."/>
            <person name="Huang M.D."/>
            <person name="Li C.Y."/>
            <person name="Huang L."/>
            <person name="Wang Z.W."/>
            <person name="Zhao X."/>
            <person name="Zhong W.Y."/>
            <person name="Peng D.H."/>
            <person name="Ahmad S."/>
            <person name="Lan S."/>
            <person name="Zhang J.S."/>
            <person name="Tsai W.C."/>
            <person name="Van de Peer Y."/>
            <person name="Liu Z.J."/>
        </authorList>
    </citation>
    <scope>NUCLEOTIDE SEQUENCE</scope>
    <source>
        <strain evidence="2">SCP</strain>
    </source>
</reference>
<comment type="caution">
    <text evidence="2">The sequence shown here is derived from an EMBL/GenBank/DDBJ whole genome shotgun (WGS) entry which is preliminary data.</text>
</comment>
<gene>
    <name evidence="2" type="ORF">QJS04_geneDACA013275</name>
</gene>
<dbReference type="Proteomes" id="UP001179952">
    <property type="component" value="Unassembled WGS sequence"/>
</dbReference>
<evidence type="ECO:0000256" key="1">
    <source>
        <dbReference type="SAM" id="Coils"/>
    </source>
</evidence>
<dbReference type="AlphaFoldDB" id="A0AAV9BBU4"/>
<proteinExistence type="predicted"/>
<protein>
    <submittedName>
        <fullName evidence="2">Uncharacterized protein</fullName>
    </submittedName>
</protein>
<name>A0AAV9BBU4_ACOGR</name>
<keyword evidence="1" id="KW-0175">Coiled coil</keyword>
<organism evidence="2 3">
    <name type="scientific">Acorus gramineus</name>
    <name type="common">Dwarf sweet flag</name>
    <dbReference type="NCBI Taxonomy" id="55184"/>
    <lineage>
        <taxon>Eukaryota</taxon>
        <taxon>Viridiplantae</taxon>
        <taxon>Streptophyta</taxon>
        <taxon>Embryophyta</taxon>
        <taxon>Tracheophyta</taxon>
        <taxon>Spermatophyta</taxon>
        <taxon>Magnoliopsida</taxon>
        <taxon>Liliopsida</taxon>
        <taxon>Acoraceae</taxon>
        <taxon>Acorus</taxon>
    </lineage>
</organism>
<accession>A0AAV9BBU4</accession>
<sequence>MHYINHQQSSFFHHAMALILDYAPPPTTTTRDVPAPEIKNFKYTHQFDHGSLTVRAVAGHQEKEQSNKLLLEAFEEMTSRRARLKQKLIRLRAAVSGTYYRPNSVTLVGFYKASGAADGQEAIVGTVEVWFDVVESFVTPDVPNGATYVCNLTVRGDMRSYSSNLYQTFNLSNHGDWTSKVIGIKLVPLSKRWGNLTIIDLTKTNWK</sequence>
<evidence type="ECO:0000313" key="2">
    <source>
        <dbReference type="EMBL" id="KAK1274061.1"/>
    </source>
</evidence>
<dbReference type="EMBL" id="JAUJYN010000004">
    <property type="protein sequence ID" value="KAK1274061.1"/>
    <property type="molecule type" value="Genomic_DNA"/>
</dbReference>
<evidence type="ECO:0000313" key="3">
    <source>
        <dbReference type="Proteomes" id="UP001179952"/>
    </source>
</evidence>
<reference evidence="2" key="2">
    <citation type="submission" date="2023-06" db="EMBL/GenBank/DDBJ databases">
        <authorList>
            <person name="Ma L."/>
            <person name="Liu K.-W."/>
            <person name="Li Z."/>
            <person name="Hsiao Y.-Y."/>
            <person name="Qi Y."/>
            <person name="Fu T."/>
            <person name="Tang G."/>
            <person name="Zhang D."/>
            <person name="Sun W.-H."/>
            <person name="Liu D.-K."/>
            <person name="Li Y."/>
            <person name="Chen G.-Z."/>
            <person name="Liu X.-D."/>
            <person name="Liao X.-Y."/>
            <person name="Jiang Y.-T."/>
            <person name="Yu X."/>
            <person name="Hao Y."/>
            <person name="Huang J."/>
            <person name="Zhao X.-W."/>
            <person name="Ke S."/>
            <person name="Chen Y.-Y."/>
            <person name="Wu W.-L."/>
            <person name="Hsu J.-L."/>
            <person name="Lin Y.-F."/>
            <person name="Huang M.-D."/>
            <person name="Li C.-Y."/>
            <person name="Huang L."/>
            <person name="Wang Z.-W."/>
            <person name="Zhao X."/>
            <person name="Zhong W.-Y."/>
            <person name="Peng D.-H."/>
            <person name="Ahmad S."/>
            <person name="Lan S."/>
            <person name="Zhang J.-S."/>
            <person name="Tsai W.-C."/>
            <person name="Van De Peer Y."/>
            <person name="Liu Z.-J."/>
        </authorList>
    </citation>
    <scope>NUCLEOTIDE SEQUENCE</scope>
    <source>
        <strain evidence="2">SCP</strain>
        <tissue evidence="2">Leaves</tissue>
    </source>
</reference>
<dbReference type="PANTHER" id="PTHR47489:SF2">
    <property type="entry name" value="GCN5-RELATED N-ACETYLTRANSFERASE 5, CHLOROPLASTIC"/>
    <property type="match status" value="1"/>
</dbReference>